<dbReference type="InterPro" id="IPR028909">
    <property type="entry name" value="bL21-like"/>
</dbReference>
<comment type="similarity">
    <text evidence="1">Belongs to the bacterial ribosomal protein bL21 family.</text>
</comment>
<protein>
    <recommendedName>
        <fullName evidence="4">Large ribosomal subunit protein bL21m</fullName>
    </recommendedName>
</protein>
<dbReference type="GO" id="GO:0006412">
    <property type="term" value="P:translation"/>
    <property type="evidence" value="ECO:0007669"/>
    <property type="project" value="InterPro"/>
</dbReference>
<dbReference type="RefSeq" id="XP_002507565.1">
    <property type="nucleotide sequence ID" value="XM_002507519.1"/>
</dbReference>
<dbReference type="Proteomes" id="UP000002009">
    <property type="component" value="Chromosome 1"/>
</dbReference>
<dbReference type="OrthoDB" id="5994at2759"/>
<dbReference type="KEGG" id="mis:MICPUN_113419"/>
<evidence type="ECO:0000256" key="1">
    <source>
        <dbReference type="ARBA" id="ARBA00008563"/>
    </source>
</evidence>
<dbReference type="PANTHER" id="PTHR21349:SF0">
    <property type="entry name" value="LARGE RIBOSOMAL SUBUNIT PROTEIN BL21M"/>
    <property type="match status" value="1"/>
</dbReference>
<dbReference type="GO" id="GO:0005762">
    <property type="term" value="C:mitochondrial large ribosomal subunit"/>
    <property type="evidence" value="ECO:0007669"/>
    <property type="project" value="TreeGrafter"/>
</dbReference>
<evidence type="ECO:0000313" key="6">
    <source>
        <dbReference type="Proteomes" id="UP000002009"/>
    </source>
</evidence>
<dbReference type="InterPro" id="IPR036164">
    <property type="entry name" value="bL21-like_sf"/>
</dbReference>
<organism evidence="5 6">
    <name type="scientific">Micromonas commoda (strain RCC299 / NOUM17 / CCMP2709)</name>
    <name type="common">Picoplanktonic green alga</name>
    <dbReference type="NCBI Taxonomy" id="296587"/>
    <lineage>
        <taxon>Eukaryota</taxon>
        <taxon>Viridiplantae</taxon>
        <taxon>Chlorophyta</taxon>
        <taxon>Mamiellophyceae</taxon>
        <taxon>Mamiellales</taxon>
        <taxon>Mamiellaceae</taxon>
        <taxon>Micromonas</taxon>
    </lineage>
</organism>
<dbReference type="FunCoup" id="C1FDQ0">
    <property type="interactions" value="1655"/>
</dbReference>
<dbReference type="InterPro" id="IPR001787">
    <property type="entry name" value="Ribosomal_bL21"/>
</dbReference>
<dbReference type="GO" id="GO:0003723">
    <property type="term" value="F:RNA binding"/>
    <property type="evidence" value="ECO:0007669"/>
    <property type="project" value="InterPro"/>
</dbReference>
<dbReference type="NCBIfam" id="TIGR00061">
    <property type="entry name" value="L21"/>
    <property type="match status" value="1"/>
</dbReference>
<dbReference type="GO" id="GO:0003735">
    <property type="term" value="F:structural constituent of ribosome"/>
    <property type="evidence" value="ECO:0007669"/>
    <property type="project" value="InterPro"/>
</dbReference>
<proteinExistence type="inferred from homology"/>
<keyword evidence="2" id="KW-0689">Ribosomal protein</keyword>
<dbReference type="Pfam" id="PF00829">
    <property type="entry name" value="Ribosomal_L21p"/>
    <property type="match status" value="1"/>
</dbReference>
<name>C1FDQ0_MICCC</name>
<gene>
    <name evidence="5" type="ORF">MICPUN_113419</name>
</gene>
<evidence type="ECO:0000256" key="3">
    <source>
        <dbReference type="ARBA" id="ARBA00023274"/>
    </source>
</evidence>
<dbReference type="SUPFAM" id="SSF141091">
    <property type="entry name" value="L21p-like"/>
    <property type="match status" value="1"/>
</dbReference>
<reference evidence="5 6" key="1">
    <citation type="journal article" date="2009" name="Science">
        <title>Green evolution and dynamic adaptations revealed by genomes of the marine picoeukaryotes Micromonas.</title>
        <authorList>
            <person name="Worden A.Z."/>
            <person name="Lee J.H."/>
            <person name="Mock T."/>
            <person name="Rouze P."/>
            <person name="Simmons M.P."/>
            <person name="Aerts A.L."/>
            <person name="Allen A.E."/>
            <person name="Cuvelier M.L."/>
            <person name="Derelle E."/>
            <person name="Everett M.V."/>
            <person name="Foulon E."/>
            <person name="Grimwood J."/>
            <person name="Gundlach H."/>
            <person name="Henrissat B."/>
            <person name="Napoli C."/>
            <person name="McDonald S.M."/>
            <person name="Parker M.S."/>
            <person name="Rombauts S."/>
            <person name="Salamov A."/>
            <person name="Von Dassow P."/>
            <person name="Badger J.H."/>
            <person name="Coutinho P.M."/>
            <person name="Demir E."/>
            <person name="Dubchak I."/>
            <person name="Gentemann C."/>
            <person name="Eikrem W."/>
            <person name="Gready J.E."/>
            <person name="John U."/>
            <person name="Lanier W."/>
            <person name="Lindquist E.A."/>
            <person name="Lucas S."/>
            <person name="Mayer K.F."/>
            <person name="Moreau H."/>
            <person name="Not F."/>
            <person name="Otillar R."/>
            <person name="Panaud O."/>
            <person name="Pangilinan J."/>
            <person name="Paulsen I."/>
            <person name="Piegu B."/>
            <person name="Poliakov A."/>
            <person name="Robbens S."/>
            <person name="Schmutz J."/>
            <person name="Toulza E."/>
            <person name="Wyss T."/>
            <person name="Zelensky A."/>
            <person name="Zhou K."/>
            <person name="Armbrust E.V."/>
            <person name="Bhattacharya D."/>
            <person name="Goodenough U.W."/>
            <person name="Van de Peer Y."/>
            <person name="Grigoriev I.V."/>
        </authorList>
    </citation>
    <scope>NUCLEOTIDE SEQUENCE [LARGE SCALE GENOMIC DNA]</scope>
    <source>
        <strain evidence="6">RCC299 / NOUM17</strain>
    </source>
</reference>
<dbReference type="eggNOG" id="KOG1686">
    <property type="taxonomic scope" value="Eukaryota"/>
</dbReference>
<dbReference type="HAMAP" id="MF_01363">
    <property type="entry name" value="Ribosomal_bL21"/>
    <property type="match status" value="1"/>
</dbReference>
<keyword evidence="3" id="KW-0687">Ribonucleoprotein</keyword>
<dbReference type="PANTHER" id="PTHR21349">
    <property type="entry name" value="50S RIBOSOMAL PROTEIN L21"/>
    <property type="match status" value="1"/>
</dbReference>
<evidence type="ECO:0000313" key="5">
    <source>
        <dbReference type="EMBL" id="ACO68823.1"/>
    </source>
</evidence>
<keyword evidence="6" id="KW-1185">Reference proteome</keyword>
<dbReference type="InParanoid" id="C1FDQ0"/>
<dbReference type="EMBL" id="CP001574">
    <property type="protein sequence ID" value="ACO68823.1"/>
    <property type="molecule type" value="Genomic_DNA"/>
</dbReference>
<evidence type="ECO:0000256" key="2">
    <source>
        <dbReference type="ARBA" id="ARBA00022980"/>
    </source>
</evidence>
<dbReference type="GeneID" id="8250099"/>
<accession>C1FDQ0</accession>
<dbReference type="STRING" id="296587.C1FDQ0"/>
<sequence>MHFFSAGAFSLRRRLACTPRAPCGSTYQKKLCDLRSQMFDFASHIKETRSSSHHTFRVLSTPASDSTMRQDGFGVVRIGSQQYKVFCGDLILVERLAHYNVRDEVFLRDVMMFSSKDLTLIGRPTLKKAAFHATVEEHFREMEVPVHKQKRRKSSQRTTSERQVMTGLRIHGFALEGNPFLQATGGEIT</sequence>
<dbReference type="AlphaFoldDB" id="C1FDQ0"/>
<evidence type="ECO:0000256" key="4">
    <source>
        <dbReference type="ARBA" id="ARBA00044129"/>
    </source>
</evidence>